<dbReference type="HOGENOM" id="CLU_064054_1_0_5"/>
<protein>
    <submittedName>
        <fullName evidence="1">Uncharacterized protein</fullName>
    </submittedName>
</protein>
<dbReference type="AlphaFoldDB" id="W8RP61"/>
<reference evidence="1 2" key="1">
    <citation type="submission" date="2013-03" db="EMBL/GenBank/DDBJ databases">
        <authorList>
            <person name="Fiebig A."/>
            <person name="Goeker M."/>
            <person name="Klenk H.-P.P."/>
        </authorList>
    </citation>
    <scope>NUCLEOTIDE SEQUENCE [LARGE SCALE GENOMIC DNA]</scope>
    <source>
        <strain evidence="2">DSM 19469</strain>
    </source>
</reference>
<dbReference type="Pfam" id="PF20181">
    <property type="entry name" value="DUF6544"/>
    <property type="match status" value="1"/>
</dbReference>
<dbReference type="InterPro" id="IPR046674">
    <property type="entry name" value="DUF6544"/>
</dbReference>
<accession>W8RP61</accession>
<dbReference type="KEGG" id="red:roselon_00368"/>
<organism evidence="1 2">
    <name type="scientific">Roseicyclus elongatus DSM 19469</name>
    <dbReference type="NCBI Taxonomy" id="1294273"/>
    <lineage>
        <taxon>Bacteria</taxon>
        <taxon>Pseudomonadati</taxon>
        <taxon>Pseudomonadota</taxon>
        <taxon>Alphaproteobacteria</taxon>
        <taxon>Rhodobacterales</taxon>
        <taxon>Roseobacteraceae</taxon>
        <taxon>Roseicyclus</taxon>
    </lineage>
</organism>
<dbReference type="Proteomes" id="UP000019593">
    <property type="component" value="Chromosome"/>
</dbReference>
<proteinExistence type="predicted"/>
<dbReference type="STRING" id="1294273.roselon_00368"/>
<dbReference type="eggNOG" id="ENOG5032E0S">
    <property type="taxonomic scope" value="Bacteria"/>
</dbReference>
<name>W8RP61_9RHOB</name>
<evidence type="ECO:0000313" key="1">
    <source>
        <dbReference type="EMBL" id="AHM02813.1"/>
    </source>
</evidence>
<keyword evidence="2" id="KW-1185">Reference proteome</keyword>
<gene>
    <name evidence="1" type="ORF">roselon_00368</name>
</gene>
<dbReference type="EMBL" id="CP004372">
    <property type="protein sequence ID" value="AHM02813.1"/>
    <property type="molecule type" value="Genomic_DNA"/>
</dbReference>
<sequence length="237" mass="26129">MSELSAAPPATAHDLPAALRRFAERNGGDPDGPHRTATLLQDVTFRQAQDAAWGPMEGRHHMAIGQPGFVWEGRSPGVVLPRVVVIDAFVAGAGQLRVFLLGAIPVAHAQGPVIDRAEAMRYLAEIVWSPDAILRNPAIQWTQTAPDAVEAALDLPSGRAVVTLLFDDAGDIVEMQAERPDAGPDGVERLRSWRGYFRNYDWIGDRRIPLDGEVGYVDDGVYWAYWRGRITDYRLHD</sequence>
<evidence type="ECO:0000313" key="2">
    <source>
        <dbReference type="Proteomes" id="UP000019593"/>
    </source>
</evidence>